<reference evidence="5 6" key="1">
    <citation type="journal article" date="2015" name="Fungal Genet. Biol.">
        <title>Evolution of novel wood decay mechanisms in Agaricales revealed by the genome sequences of Fistulina hepatica and Cylindrobasidium torrendii.</title>
        <authorList>
            <person name="Floudas D."/>
            <person name="Held B.W."/>
            <person name="Riley R."/>
            <person name="Nagy L.G."/>
            <person name="Koehler G."/>
            <person name="Ransdell A.S."/>
            <person name="Younus H."/>
            <person name="Chow J."/>
            <person name="Chiniquy J."/>
            <person name="Lipzen A."/>
            <person name="Tritt A."/>
            <person name="Sun H."/>
            <person name="Haridas S."/>
            <person name="LaButti K."/>
            <person name="Ohm R.A."/>
            <person name="Kues U."/>
            <person name="Blanchette R.A."/>
            <person name="Grigoriev I.V."/>
            <person name="Minto R.E."/>
            <person name="Hibbett D.S."/>
        </authorList>
    </citation>
    <scope>NUCLEOTIDE SEQUENCE [LARGE SCALE GENOMIC DNA]</scope>
    <source>
        <strain evidence="5 6">FP15055 ss-10</strain>
    </source>
</reference>
<evidence type="ECO:0000313" key="5">
    <source>
        <dbReference type="EMBL" id="KIY68316.1"/>
    </source>
</evidence>
<dbReference type="EMBL" id="KN880505">
    <property type="protein sequence ID" value="KIY68316.1"/>
    <property type="molecule type" value="Genomic_DNA"/>
</dbReference>
<proteinExistence type="predicted"/>
<dbReference type="PANTHER" id="PTHR14430">
    <property type="entry name" value="RABIN3-RELATED"/>
    <property type="match status" value="1"/>
</dbReference>
<evidence type="ECO:0000259" key="4">
    <source>
        <dbReference type="Pfam" id="PF06428"/>
    </source>
</evidence>
<evidence type="ECO:0000256" key="3">
    <source>
        <dbReference type="SAM" id="MobiDB-lite"/>
    </source>
</evidence>
<dbReference type="GO" id="GO:0051286">
    <property type="term" value="C:cell tip"/>
    <property type="evidence" value="ECO:0007669"/>
    <property type="project" value="TreeGrafter"/>
</dbReference>
<dbReference type="GO" id="GO:0006887">
    <property type="term" value="P:exocytosis"/>
    <property type="evidence" value="ECO:0007669"/>
    <property type="project" value="TreeGrafter"/>
</dbReference>
<evidence type="ECO:0000256" key="2">
    <source>
        <dbReference type="SAM" id="Coils"/>
    </source>
</evidence>
<gene>
    <name evidence="5" type="ORF">CYLTODRAFT_443432</name>
</gene>
<feature type="region of interest" description="Disordered" evidence="3">
    <location>
        <begin position="118"/>
        <end position="177"/>
    </location>
</feature>
<dbReference type="Proteomes" id="UP000054007">
    <property type="component" value="Unassembled WGS sequence"/>
</dbReference>
<feature type="domain" description="GDP/GTP exchange factor Sec2 N-terminal" evidence="4">
    <location>
        <begin position="172"/>
        <end position="245"/>
    </location>
</feature>
<feature type="region of interest" description="Disordered" evidence="3">
    <location>
        <begin position="262"/>
        <end position="451"/>
    </location>
</feature>
<feature type="compositionally biased region" description="Polar residues" evidence="3">
    <location>
        <begin position="385"/>
        <end position="419"/>
    </location>
</feature>
<feature type="compositionally biased region" description="Low complexity" evidence="3">
    <location>
        <begin position="302"/>
        <end position="323"/>
    </location>
</feature>
<dbReference type="InterPro" id="IPR040351">
    <property type="entry name" value="RAB3IL/RAB3IP/Sec2"/>
</dbReference>
<dbReference type="GO" id="GO:0005085">
    <property type="term" value="F:guanyl-nucleotide exchange factor activity"/>
    <property type="evidence" value="ECO:0007669"/>
    <property type="project" value="InterPro"/>
</dbReference>
<dbReference type="Pfam" id="PF06428">
    <property type="entry name" value="Sec2p"/>
    <property type="match status" value="1"/>
</dbReference>
<dbReference type="AlphaFoldDB" id="A0A0D7BFB9"/>
<keyword evidence="6" id="KW-1185">Reference proteome</keyword>
<feature type="coiled-coil region" evidence="2">
    <location>
        <begin position="62"/>
        <end position="89"/>
    </location>
</feature>
<feature type="compositionally biased region" description="Polar residues" evidence="3">
    <location>
        <begin position="280"/>
        <end position="293"/>
    </location>
</feature>
<feature type="compositionally biased region" description="Low complexity" evidence="3">
    <location>
        <begin position="143"/>
        <end position="158"/>
    </location>
</feature>
<evidence type="ECO:0000256" key="1">
    <source>
        <dbReference type="ARBA" id="ARBA00023054"/>
    </source>
</evidence>
<dbReference type="PANTHER" id="PTHR14430:SF0">
    <property type="entry name" value="SEC2P DOMAIN-CONTAINING PROTEIN"/>
    <property type="match status" value="1"/>
</dbReference>
<accession>A0A0D7BFB9</accession>
<dbReference type="GO" id="GO:0070319">
    <property type="term" value="C:Golgi to plasma membrane transport vesicle"/>
    <property type="evidence" value="ECO:0007669"/>
    <property type="project" value="TreeGrafter"/>
</dbReference>
<dbReference type="Gene3D" id="6.10.140.910">
    <property type="match status" value="1"/>
</dbReference>
<sequence>MLHSNTKPALLIAIDEQLHDVRRVLAQGEEDDLRGALRVVIQRVEEMKGLIAERDKVAADEKEKQEQIIAAKEKRISQLETQLAERDVELGVSRSNLKMVTANNEMLEEALRGANGVGWHRRGESAPTPPPPDTKFLNKFRFSRPSTPSTPGQSPTLSHSASTPNLLAGTSEDDEQHLKEETERLERRQKELEDLLEKEKQARTSLEAELESLSQALFEEANKMVATERRKRAEIEDELREIVQEKDALKNALRIVEGENMRFRASSTDSLPLTGHARNDSLSSVRGTKSKPTSPAPTVLQRSISPASGSSSSRSPSPSVPESTETETRPPSALSADDPGASTRSLAGSFGGEGAASTRSLAGSDVGESHEQAGSSTRAMAGSSLGDSSAISLNTGIESGYVSSADESPNEDTPSQTARPDSKRVSAPWQEPEEPSPWADQPGSPPPTGVF</sequence>
<protein>
    <recommendedName>
        <fullName evidence="4">GDP/GTP exchange factor Sec2 N-terminal domain-containing protein</fullName>
    </recommendedName>
</protein>
<organism evidence="5 6">
    <name type="scientific">Cylindrobasidium torrendii FP15055 ss-10</name>
    <dbReference type="NCBI Taxonomy" id="1314674"/>
    <lineage>
        <taxon>Eukaryota</taxon>
        <taxon>Fungi</taxon>
        <taxon>Dikarya</taxon>
        <taxon>Basidiomycota</taxon>
        <taxon>Agaricomycotina</taxon>
        <taxon>Agaricomycetes</taxon>
        <taxon>Agaricomycetidae</taxon>
        <taxon>Agaricales</taxon>
        <taxon>Marasmiineae</taxon>
        <taxon>Physalacriaceae</taxon>
        <taxon>Cylindrobasidium</taxon>
    </lineage>
</organism>
<dbReference type="STRING" id="1314674.A0A0D7BFB9"/>
<dbReference type="InterPro" id="IPR009449">
    <property type="entry name" value="Sec2_N"/>
</dbReference>
<evidence type="ECO:0000313" key="6">
    <source>
        <dbReference type="Proteomes" id="UP000054007"/>
    </source>
</evidence>
<name>A0A0D7BFB9_9AGAR</name>
<dbReference type="SUPFAM" id="SSF144284">
    <property type="entry name" value="Sec2 N-terminal region"/>
    <property type="match status" value="1"/>
</dbReference>
<dbReference type="OrthoDB" id="5560525at2759"/>
<keyword evidence="1 2" id="KW-0175">Coiled coil</keyword>